<comment type="similarity">
    <text evidence="5">Belongs to the acetokinase family.</text>
</comment>
<sequence length="442" mass="47841">MSLTSDRNLILSVNAGSSSLKISVFQPIKGFSDQPSSSSPSPDEPVRLLLTASIENISAPPAQFSFKATSSDVSTESRKDEKCDDIKDHETAFQHFLDFLQQYTTFDKSHIARVCHRVVHGGDYPGPVRISTESYHHIESLSDLAPLHNANSLMVIKICIDILPESESIAFFDSMFHSTMPDYVSTYAIDPEVARPKGLRKYGFHGLSYSYILRTVARHLDKPLDQTSLIVMHLGSGASMCAIKDGKSLDTSMGLTPLDGLPGATRSGHVDPSLIFHYTSDASRISRSATEAMHISLAEEILNKQSGWASLTGTTNFGTIVERAPTSPPHALAFNIFVDRILHFLGAYFVKLGGAAHIDALVFAGGIGERSAPLRKAVVDRCKCLGFGIDDSLNEGAGKADGTVVMIGESGEGGSLLKTLVCKTDEQLEMARLCVLGYDDIQ</sequence>
<feature type="site" description="Transition state stabilizer" evidence="5">
    <location>
        <position position="205"/>
    </location>
</feature>
<dbReference type="SUPFAM" id="SSF53067">
    <property type="entry name" value="Actin-like ATPase domain"/>
    <property type="match status" value="2"/>
</dbReference>
<keyword evidence="2 5" id="KW-0547">Nucleotide-binding</keyword>
<dbReference type="GO" id="GO:0006083">
    <property type="term" value="P:acetate metabolic process"/>
    <property type="evidence" value="ECO:0007669"/>
    <property type="project" value="TreeGrafter"/>
</dbReference>
<dbReference type="GO" id="GO:0000287">
    <property type="term" value="F:magnesium ion binding"/>
    <property type="evidence" value="ECO:0007669"/>
    <property type="project" value="UniProtKB-UniRule"/>
</dbReference>
<dbReference type="PROSITE" id="PS01076">
    <property type="entry name" value="ACETATE_KINASE_2"/>
    <property type="match status" value="1"/>
</dbReference>
<dbReference type="GO" id="GO:0005524">
    <property type="term" value="F:ATP binding"/>
    <property type="evidence" value="ECO:0007669"/>
    <property type="project" value="UniProtKB-KW"/>
</dbReference>
<dbReference type="PANTHER" id="PTHR21060:SF15">
    <property type="entry name" value="ACETATE KINASE-RELATED"/>
    <property type="match status" value="1"/>
</dbReference>
<feature type="binding site" evidence="5">
    <location>
        <position position="426"/>
    </location>
    <ligand>
        <name>Mg(2+)</name>
        <dbReference type="ChEBI" id="CHEBI:18420"/>
    </ligand>
</feature>
<dbReference type="UniPathway" id="UPA00340">
    <property type="reaction ID" value="UER00458"/>
</dbReference>
<dbReference type="EMBL" id="KQ085922">
    <property type="protein sequence ID" value="KLO15942.1"/>
    <property type="molecule type" value="Genomic_DNA"/>
</dbReference>
<dbReference type="NCBIfam" id="TIGR00016">
    <property type="entry name" value="ackA"/>
    <property type="match status" value="1"/>
</dbReference>
<reference evidence="6 7" key="1">
    <citation type="submission" date="2015-04" db="EMBL/GenBank/DDBJ databases">
        <title>Complete genome sequence of Schizopora paradoxa KUC8140, a cosmopolitan wood degrader in East Asia.</title>
        <authorList>
            <consortium name="DOE Joint Genome Institute"/>
            <person name="Min B."/>
            <person name="Park H."/>
            <person name="Jang Y."/>
            <person name="Kim J.-J."/>
            <person name="Kim K.H."/>
            <person name="Pangilinan J."/>
            <person name="Lipzen A."/>
            <person name="Riley R."/>
            <person name="Grigoriev I.V."/>
            <person name="Spatafora J.W."/>
            <person name="Choi I.-G."/>
        </authorList>
    </citation>
    <scope>NUCLEOTIDE SEQUENCE [LARGE SCALE GENOMIC DNA]</scope>
    <source>
        <strain evidence="6 7">KUC8140</strain>
    </source>
</reference>
<protein>
    <recommendedName>
        <fullName evidence="5">Probable acetate kinase</fullName>
        <ecNumber evidence="5">2.7.2.1</ecNumber>
    </recommendedName>
    <alternativeName>
        <fullName evidence="5">Acetokinase</fullName>
    </alternativeName>
</protein>
<evidence type="ECO:0000256" key="3">
    <source>
        <dbReference type="ARBA" id="ARBA00022777"/>
    </source>
</evidence>
<evidence type="ECO:0000313" key="6">
    <source>
        <dbReference type="EMBL" id="KLO15942.1"/>
    </source>
</evidence>
<feature type="active site" description="Proton donor/acceptor" evidence="5">
    <location>
        <position position="173"/>
    </location>
</feature>
<dbReference type="STRING" id="27342.A0A0H2RWH9"/>
<dbReference type="HAMAP" id="MF_00020">
    <property type="entry name" value="Acetate_kinase"/>
    <property type="match status" value="1"/>
</dbReference>
<dbReference type="EC" id="2.7.2.1" evidence="5"/>
<dbReference type="Proteomes" id="UP000053477">
    <property type="component" value="Unassembled WGS sequence"/>
</dbReference>
<feature type="binding site" evidence="5">
    <location>
        <begin position="233"/>
        <end position="237"/>
    </location>
    <ligand>
        <name>ATP</name>
        <dbReference type="ChEBI" id="CHEBI:30616"/>
    </ligand>
</feature>
<feature type="site" description="Transition state stabilizer" evidence="5">
    <location>
        <position position="266"/>
    </location>
</feature>
<dbReference type="Gene3D" id="3.30.420.40">
    <property type="match status" value="2"/>
</dbReference>
<keyword evidence="3 5" id="KW-0418">Kinase</keyword>
<keyword evidence="4 5" id="KW-0067">ATP-binding</keyword>
<feature type="binding site" evidence="5">
    <location>
        <position position="117"/>
    </location>
    <ligand>
        <name>substrate</name>
    </ligand>
</feature>
<dbReference type="InterPro" id="IPR043129">
    <property type="entry name" value="ATPase_NBD"/>
</dbReference>
<dbReference type="InterPro" id="IPR023865">
    <property type="entry name" value="Aliphatic_acid_kinase_CS"/>
</dbReference>
<comment type="cofactor">
    <cofactor evidence="5">
        <name>Mg(2+)</name>
        <dbReference type="ChEBI" id="CHEBI:18420"/>
    </cofactor>
</comment>
<keyword evidence="1 5" id="KW-0808">Transferase</keyword>
<dbReference type="Pfam" id="PF00871">
    <property type="entry name" value="Acetate_kinase"/>
    <property type="match status" value="1"/>
</dbReference>
<comment type="catalytic activity">
    <reaction evidence="5">
        <text>acetate + ATP = acetyl phosphate + ADP</text>
        <dbReference type="Rhea" id="RHEA:11352"/>
        <dbReference type="ChEBI" id="CHEBI:22191"/>
        <dbReference type="ChEBI" id="CHEBI:30089"/>
        <dbReference type="ChEBI" id="CHEBI:30616"/>
        <dbReference type="ChEBI" id="CHEBI:456216"/>
        <dbReference type="EC" id="2.7.2.1"/>
    </reaction>
</comment>
<gene>
    <name evidence="6" type="ORF">SCHPADRAFT_914215</name>
</gene>
<comment type="caution">
    <text evidence="5">Lacks conserved residue(s) required for the propagation of feature annotation.</text>
</comment>
<dbReference type="InterPro" id="IPR000890">
    <property type="entry name" value="Aliphatic_acid_kin_short-chain"/>
</dbReference>
<dbReference type="InParanoid" id="A0A0H2RWH9"/>
<keyword evidence="7" id="KW-1185">Reference proteome</keyword>
<evidence type="ECO:0000313" key="7">
    <source>
        <dbReference type="Proteomes" id="UP000053477"/>
    </source>
</evidence>
<dbReference type="GO" id="GO:0006085">
    <property type="term" value="P:acetyl-CoA biosynthetic process"/>
    <property type="evidence" value="ECO:0007669"/>
    <property type="project" value="UniProtKB-UniRule"/>
</dbReference>
<feature type="binding site" evidence="5">
    <location>
        <position position="21"/>
    </location>
    <ligand>
        <name>ATP</name>
        <dbReference type="ChEBI" id="CHEBI:30616"/>
    </ligand>
</feature>
<dbReference type="GO" id="GO:0008776">
    <property type="term" value="F:acetate kinase activity"/>
    <property type="evidence" value="ECO:0007669"/>
    <property type="project" value="UniProtKB-UniRule"/>
</dbReference>
<dbReference type="PROSITE" id="PS01075">
    <property type="entry name" value="ACETATE_KINASE_1"/>
    <property type="match status" value="1"/>
</dbReference>
<dbReference type="PIRSF" id="PIRSF000722">
    <property type="entry name" value="Acetate_prop_kin"/>
    <property type="match status" value="1"/>
</dbReference>
<name>A0A0H2RWH9_9AGAM</name>
<proteinExistence type="inferred from homology"/>
<dbReference type="PRINTS" id="PR00471">
    <property type="entry name" value="ACETATEKNASE"/>
</dbReference>
<dbReference type="InterPro" id="IPR004372">
    <property type="entry name" value="Ac/propionate_kinase"/>
</dbReference>
<dbReference type="PANTHER" id="PTHR21060">
    <property type="entry name" value="ACETATE KINASE"/>
    <property type="match status" value="1"/>
</dbReference>
<accession>A0A0H2RWH9</accession>
<evidence type="ECO:0000256" key="5">
    <source>
        <dbReference type="HAMAP-Rule" id="MF_03131"/>
    </source>
</evidence>
<keyword evidence="5" id="KW-0460">Magnesium</keyword>
<evidence type="ECO:0000256" key="2">
    <source>
        <dbReference type="ARBA" id="ARBA00022741"/>
    </source>
</evidence>
<dbReference type="OrthoDB" id="67445at2759"/>
<keyword evidence="5" id="KW-0479">Metal-binding</keyword>
<comment type="pathway">
    <text evidence="5">Metabolic intermediate biosynthesis; acetyl-CoA biosynthesis; acetyl-CoA from acetate: step 1/2.</text>
</comment>
<feature type="binding site" evidence="5">
    <location>
        <position position="14"/>
    </location>
    <ligand>
        <name>Mg(2+)</name>
        <dbReference type="ChEBI" id="CHEBI:18420"/>
    </ligand>
</feature>
<evidence type="ECO:0000256" key="1">
    <source>
        <dbReference type="ARBA" id="ARBA00022679"/>
    </source>
</evidence>
<organism evidence="6 7">
    <name type="scientific">Schizopora paradoxa</name>
    <dbReference type="NCBI Taxonomy" id="27342"/>
    <lineage>
        <taxon>Eukaryota</taxon>
        <taxon>Fungi</taxon>
        <taxon>Dikarya</taxon>
        <taxon>Basidiomycota</taxon>
        <taxon>Agaricomycotina</taxon>
        <taxon>Agaricomycetes</taxon>
        <taxon>Hymenochaetales</taxon>
        <taxon>Schizoporaceae</taxon>
        <taxon>Schizopora</taxon>
    </lineage>
</organism>
<dbReference type="AlphaFoldDB" id="A0A0H2RWH9"/>
<evidence type="ECO:0000256" key="4">
    <source>
        <dbReference type="ARBA" id="ARBA00022840"/>
    </source>
</evidence>